<evidence type="ECO:0000256" key="3">
    <source>
        <dbReference type="ARBA" id="ARBA00022989"/>
    </source>
</evidence>
<keyword evidence="2 6" id="KW-0812">Transmembrane</keyword>
<dbReference type="Pfam" id="PF08592">
    <property type="entry name" value="Anthrone_oxy"/>
    <property type="match status" value="1"/>
</dbReference>
<evidence type="ECO:0000256" key="4">
    <source>
        <dbReference type="ARBA" id="ARBA00023136"/>
    </source>
</evidence>
<dbReference type="PANTHER" id="PTHR35042:SF1">
    <property type="entry name" value="DUF1772-DOMAIN-CONTAINING PROTEIN"/>
    <property type="match status" value="1"/>
</dbReference>
<reference evidence="7 8" key="1">
    <citation type="submission" date="2024-04" db="EMBL/GenBank/DDBJ databases">
        <title>Phyllosticta paracitricarpa is synonymous to the EU quarantine fungus P. citricarpa based on phylogenomic analyses.</title>
        <authorList>
            <consortium name="Lawrence Berkeley National Laboratory"/>
            <person name="Van Ingen-Buijs V.A."/>
            <person name="Van Westerhoven A.C."/>
            <person name="Haridas S."/>
            <person name="Skiadas P."/>
            <person name="Martin F."/>
            <person name="Groenewald J.Z."/>
            <person name="Crous P.W."/>
            <person name="Seidl M.F."/>
        </authorList>
    </citation>
    <scope>NUCLEOTIDE SEQUENCE [LARGE SCALE GENOMIC DNA]</scope>
    <source>
        <strain evidence="7 8">CBS 123371</strain>
    </source>
</reference>
<dbReference type="PANTHER" id="PTHR35042">
    <property type="entry name" value="ANTHRONE OXYGENASE ENCC"/>
    <property type="match status" value="1"/>
</dbReference>
<accession>A0ABR1KYZ6</accession>
<dbReference type="Proteomes" id="UP001363622">
    <property type="component" value="Unassembled WGS sequence"/>
</dbReference>
<comment type="subcellular location">
    <subcellularLocation>
        <location evidence="1">Membrane</location>
        <topology evidence="1">Multi-pass membrane protein</topology>
    </subcellularLocation>
</comment>
<keyword evidence="8" id="KW-1185">Reference proteome</keyword>
<gene>
    <name evidence="7" type="ORF">IWZ03DRAFT_365840</name>
</gene>
<feature type="transmembrane region" description="Helical" evidence="6">
    <location>
        <begin position="62"/>
        <end position="84"/>
    </location>
</feature>
<organism evidence="7 8">
    <name type="scientific">Phyllosticta citriasiana</name>
    <dbReference type="NCBI Taxonomy" id="595635"/>
    <lineage>
        <taxon>Eukaryota</taxon>
        <taxon>Fungi</taxon>
        <taxon>Dikarya</taxon>
        <taxon>Ascomycota</taxon>
        <taxon>Pezizomycotina</taxon>
        <taxon>Dothideomycetes</taxon>
        <taxon>Dothideomycetes incertae sedis</taxon>
        <taxon>Botryosphaeriales</taxon>
        <taxon>Phyllostictaceae</taxon>
        <taxon>Phyllosticta</taxon>
    </lineage>
</organism>
<evidence type="ECO:0000313" key="7">
    <source>
        <dbReference type="EMBL" id="KAK7523895.1"/>
    </source>
</evidence>
<keyword evidence="3 6" id="KW-1133">Transmembrane helix</keyword>
<protein>
    <submittedName>
        <fullName evidence="7">Uncharacterized protein</fullName>
    </submittedName>
</protein>
<evidence type="ECO:0000256" key="1">
    <source>
        <dbReference type="ARBA" id="ARBA00004141"/>
    </source>
</evidence>
<name>A0ABR1KYZ6_9PEZI</name>
<evidence type="ECO:0000256" key="5">
    <source>
        <dbReference type="ARBA" id="ARBA00034313"/>
    </source>
</evidence>
<comment type="similarity">
    <text evidence="5">Belongs to the anthrone oxygenase family.</text>
</comment>
<dbReference type="EMBL" id="JBBPHU010000001">
    <property type="protein sequence ID" value="KAK7523895.1"/>
    <property type="molecule type" value="Genomic_DNA"/>
</dbReference>
<evidence type="ECO:0000256" key="6">
    <source>
        <dbReference type="SAM" id="Phobius"/>
    </source>
</evidence>
<proteinExistence type="inferred from homology"/>
<evidence type="ECO:0000256" key="2">
    <source>
        <dbReference type="ARBA" id="ARBA00022692"/>
    </source>
</evidence>
<sequence>MSPPPVALLEPVPVPVRLAQAVGVTVTAFLAGHSASTSYLLTPALLSAPSGALLARQWSTGYRIAHLIGTPLLAGSTALFAWLASREPQGTLPFRLYTTAAVMLLPIQLPFTFIALRNAEVQLLDEAERANNNTTLSTSASITASTVDVGRDEDVGLDGSGARGAVFDAKRNDTVHALVDWWATANLGRAGLTLVAAFAGAWATMGRVDVVRYRVW</sequence>
<feature type="transmembrane region" description="Helical" evidence="6">
    <location>
        <begin position="96"/>
        <end position="116"/>
    </location>
</feature>
<comment type="caution">
    <text evidence="7">The sequence shown here is derived from an EMBL/GenBank/DDBJ whole genome shotgun (WGS) entry which is preliminary data.</text>
</comment>
<feature type="transmembrane region" description="Helical" evidence="6">
    <location>
        <begin position="20"/>
        <end position="41"/>
    </location>
</feature>
<keyword evidence="4 6" id="KW-0472">Membrane</keyword>
<dbReference type="InterPro" id="IPR013901">
    <property type="entry name" value="Anthrone_oxy"/>
</dbReference>
<evidence type="ECO:0000313" key="8">
    <source>
        <dbReference type="Proteomes" id="UP001363622"/>
    </source>
</evidence>